<sequence length="132" mass="14262">MRASVPCPLHASAARAIKAKSTVPRQSFSLADVKTTPPTEVVRSTKANLGNTHARATRATRAASIPTPPSARCRRPTTARSTPTRPRPRCRQPRSVASREPLPLNTAAEMQEATRASLKQAQAAWSWAWSLG</sequence>
<gene>
    <name evidence="2" type="ORF">CHLRE_01g043817v5</name>
</gene>
<dbReference type="RefSeq" id="XP_042928760.1">
    <property type="nucleotide sequence ID" value="XM_043058847.1"/>
</dbReference>
<protein>
    <submittedName>
        <fullName evidence="2">Uncharacterized protein</fullName>
    </submittedName>
</protein>
<reference evidence="2 3" key="1">
    <citation type="journal article" date="2007" name="Science">
        <title>The Chlamydomonas genome reveals the evolution of key animal and plant functions.</title>
        <authorList>
            <person name="Merchant S.S."/>
            <person name="Prochnik S.E."/>
            <person name="Vallon O."/>
            <person name="Harris E.H."/>
            <person name="Karpowicz S.J."/>
            <person name="Witman G.B."/>
            <person name="Terry A."/>
            <person name="Salamov A."/>
            <person name="Fritz-Laylin L.K."/>
            <person name="Marechal-Drouard L."/>
            <person name="Marshall W.F."/>
            <person name="Qu L.H."/>
            <person name="Nelson D.R."/>
            <person name="Sanderfoot A.A."/>
            <person name="Spalding M.H."/>
            <person name="Kapitonov V.V."/>
            <person name="Ren Q."/>
            <person name="Ferris P."/>
            <person name="Lindquist E."/>
            <person name="Shapiro H."/>
            <person name="Lucas S.M."/>
            <person name="Grimwood J."/>
            <person name="Schmutz J."/>
            <person name="Cardol P."/>
            <person name="Cerutti H."/>
            <person name="Chanfreau G."/>
            <person name="Chen C.L."/>
            <person name="Cognat V."/>
            <person name="Croft M.T."/>
            <person name="Dent R."/>
            <person name="Dutcher S."/>
            <person name="Fernandez E."/>
            <person name="Fukuzawa H."/>
            <person name="Gonzalez-Ballester D."/>
            <person name="Gonzalez-Halphen D."/>
            <person name="Hallmann A."/>
            <person name="Hanikenne M."/>
            <person name="Hippler M."/>
            <person name="Inwood W."/>
            <person name="Jabbari K."/>
            <person name="Kalanon M."/>
            <person name="Kuras R."/>
            <person name="Lefebvre P.A."/>
            <person name="Lemaire S.D."/>
            <person name="Lobanov A.V."/>
            <person name="Lohr M."/>
            <person name="Manuell A."/>
            <person name="Meier I."/>
            <person name="Mets L."/>
            <person name="Mittag M."/>
            <person name="Mittelmeier T."/>
            <person name="Moroney J.V."/>
            <person name="Moseley J."/>
            <person name="Napoli C."/>
            <person name="Nedelcu A.M."/>
            <person name="Niyogi K."/>
            <person name="Novoselov S.V."/>
            <person name="Paulsen I.T."/>
            <person name="Pazour G."/>
            <person name="Purton S."/>
            <person name="Ral J.P."/>
            <person name="Riano-Pachon D.M."/>
            <person name="Riekhof W."/>
            <person name="Rymarquis L."/>
            <person name="Schroda M."/>
            <person name="Stern D."/>
            <person name="Umen J."/>
            <person name="Willows R."/>
            <person name="Wilson N."/>
            <person name="Zimmer S.L."/>
            <person name="Allmer J."/>
            <person name="Balk J."/>
            <person name="Bisova K."/>
            <person name="Chen C.J."/>
            <person name="Elias M."/>
            <person name="Gendler K."/>
            <person name="Hauser C."/>
            <person name="Lamb M.R."/>
            <person name="Ledford H."/>
            <person name="Long J.C."/>
            <person name="Minagawa J."/>
            <person name="Page M.D."/>
            <person name="Pan J."/>
            <person name="Pootakham W."/>
            <person name="Roje S."/>
            <person name="Rose A."/>
            <person name="Stahlberg E."/>
            <person name="Terauchi A.M."/>
            <person name="Yang P."/>
            <person name="Ball S."/>
            <person name="Bowler C."/>
            <person name="Dieckmann C.L."/>
            <person name="Gladyshev V.N."/>
            <person name="Green P."/>
            <person name="Jorgensen R."/>
            <person name="Mayfield S."/>
            <person name="Mueller-Roeber B."/>
            <person name="Rajamani S."/>
            <person name="Sayre R.T."/>
            <person name="Brokstein P."/>
            <person name="Dubchak I."/>
            <person name="Goodstein D."/>
            <person name="Hornick L."/>
            <person name="Huang Y.W."/>
            <person name="Jhaveri J."/>
            <person name="Luo Y."/>
            <person name="Martinez D."/>
            <person name="Ngau W.C."/>
            <person name="Otillar B."/>
            <person name="Poliakov A."/>
            <person name="Porter A."/>
            <person name="Szajkowski L."/>
            <person name="Werner G."/>
            <person name="Zhou K."/>
            <person name="Grigoriev I.V."/>
            <person name="Rokhsar D.S."/>
            <person name="Grossman A.R."/>
        </authorList>
    </citation>
    <scope>NUCLEOTIDE SEQUENCE [LARGE SCALE GENOMIC DNA]</scope>
    <source>
        <strain evidence="3">CC-503</strain>
        <strain evidence="2">CC-503 cw92 mt+</strain>
    </source>
</reference>
<dbReference type="AlphaFoldDB" id="A0A2K3E7L2"/>
<name>A0A2K3E7L2_CHLRE</name>
<dbReference type="Proteomes" id="UP000006906">
    <property type="component" value="Chromosome 1"/>
</dbReference>
<dbReference type="EMBL" id="CM008962">
    <property type="protein sequence ID" value="PNW88770.1"/>
    <property type="molecule type" value="Genomic_DNA"/>
</dbReference>
<evidence type="ECO:0000313" key="3">
    <source>
        <dbReference type="Proteomes" id="UP000006906"/>
    </source>
</evidence>
<dbReference type="RefSeq" id="XP_042928761.1">
    <property type="nucleotide sequence ID" value="XM_043058846.1"/>
</dbReference>
<evidence type="ECO:0000313" key="2">
    <source>
        <dbReference type="EMBL" id="PNW88771.1"/>
    </source>
</evidence>
<keyword evidence="3" id="KW-1185">Reference proteome</keyword>
<organism evidence="2 3">
    <name type="scientific">Chlamydomonas reinhardtii</name>
    <name type="common">Chlamydomonas smithii</name>
    <dbReference type="NCBI Taxonomy" id="3055"/>
    <lineage>
        <taxon>Eukaryota</taxon>
        <taxon>Viridiplantae</taxon>
        <taxon>Chlorophyta</taxon>
        <taxon>core chlorophytes</taxon>
        <taxon>Chlorophyceae</taxon>
        <taxon>CS clade</taxon>
        <taxon>Chlamydomonadales</taxon>
        <taxon>Chlamydomonadaceae</taxon>
        <taxon>Chlamydomonas</taxon>
    </lineage>
</organism>
<feature type="region of interest" description="Disordered" evidence="1">
    <location>
        <begin position="50"/>
        <end position="102"/>
    </location>
</feature>
<dbReference type="EMBL" id="CM008962">
    <property type="protein sequence ID" value="PNW88771.1"/>
    <property type="molecule type" value="Genomic_DNA"/>
</dbReference>
<accession>A0A2K3E7L2</accession>
<evidence type="ECO:0000256" key="1">
    <source>
        <dbReference type="SAM" id="MobiDB-lite"/>
    </source>
</evidence>
<dbReference type="KEGG" id="cre:CHLRE_01g043817v5"/>
<dbReference type="GeneID" id="66052134"/>
<proteinExistence type="predicted"/>
<dbReference type="Gramene" id="PNW88771">
    <property type="protein sequence ID" value="PNW88771"/>
    <property type="gene ID" value="CHLRE_01g043817v5"/>
</dbReference>
<dbReference type="Gramene" id="PNW88770">
    <property type="protein sequence ID" value="PNW88770"/>
    <property type="gene ID" value="CHLRE_01g043817v5"/>
</dbReference>
<reference evidence="2" key="2">
    <citation type="submission" date="2017-07" db="EMBL/GenBank/DDBJ databases">
        <title>WGS assembly of Chlamydomonas reinhardtii.</title>
        <authorList>
            <consortium name="Chlamydomonas Annotation Team"/>
            <consortium name="JGI Annotation Team"/>
            <person name="Merchant S.S."/>
            <person name="Prochnik S.E."/>
            <person name="Vallon O."/>
            <person name="Harris E.H."/>
            <person name="Karpowicz S.J."/>
            <person name="Witman G.B."/>
            <person name="Terry A."/>
            <person name="Salamov A."/>
            <person name="Fritz-Laylin L.K."/>
            <person name="Marechal-Drouard L."/>
            <person name="Marshall W.F."/>
            <person name="Qu L.H."/>
            <person name="Nelson D.R."/>
            <person name="Sanderfoot A.A."/>
            <person name="Spalding M.H."/>
            <person name="Kapitonov V.V."/>
            <person name="Ren Q."/>
            <person name="Ferris P."/>
            <person name="Lindquist E."/>
            <person name="Shapiro H."/>
            <person name="Lucas S.M."/>
            <person name="Grimwood J."/>
            <person name="Schmutz J."/>
            <person name="Grigoriev I.V."/>
            <person name="Rokhsar D.S."/>
        </authorList>
    </citation>
    <scope>NUCLEOTIDE SEQUENCE</scope>
    <source>
        <strain evidence="2">CC-503 cw92 mt+</strain>
    </source>
</reference>
<feature type="region of interest" description="Disordered" evidence="1">
    <location>
        <begin position="23"/>
        <end position="42"/>
    </location>
</feature>